<accession>A0ABY7F5S4</accession>
<evidence type="ECO:0008006" key="4">
    <source>
        <dbReference type="Google" id="ProtNLM"/>
    </source>
</evidence>
<keyword evidence="1" id="KW-0812">Transmembrane</keyword>
<evidence type="ECO:0000256" key="1">
    <source>
        <dbReference type="SAM" id="Phobius"/>
    </source>
</evidence>
<keyword evidence="3" id="KW-1185">Reference proteome</keyword>
<feature type="transmembrane region" description="Helical" evidence="1">
    <location>
        <begin position="12"/>
        <end position="30"/>
    </location>
</feature>
<gene>
    <name evidence="2" type="ORF">MAR_030637</name>
</gene>
<dbReference type="Proteomes" id="UP001164746">
    <property type="component" value="Chromosome 10"/>
</dbReference>
<evidence type="ECO:0000313" key="3">
    <source>
        <dbReference type="Proteomes" id="UP001164746"/>
    </source>
</evidence>
<evidence type="ECO:0000313" key="2">
    <source>
        <dbReference type="EMBL" id="WAR16043.1"/>
    </source>
</evidence>
<sequence length="78" mass="8696">MFDDGEHNTMTFSVVFLVIILTPAHTYMITKENVDGKLLLLDQAFVNSEPLISSIDENLCVEKMKCEDAPVRFGDGTS</sequence>
<organism evidence="2 3">
    <name type="scientific">Mya arenaria</name>
    <name type="common">Soft-shell clam</name>
    <dbReference type="NCBI Taxonomy" id="6604"/>
    <lineage>
        <taxon>Eukaryota</taxon>
        <taxon>Metazoa</taxon>
        <taxon>Spiralia</taxon>
        <taxon>Lophotrochozoa</taxon>
        <taxon>Mollusca</taxon>
        <taxon>Bivalvia</taxon>
        <taxon>Autobranchia</taxon>
        <taxon>Heteroconchia</taxon>
        <taxon>Euheterodonta</taxon>
        <taxon>Imparidentia</taxon>
        <taxon>Neoheterodontei</taxon>
        <taxon>Myida</taxon>
        <taxon>Myoidea</taxon>
        <taxon>Myidae</taxon>
        <taxon>Mya</taxon>
    </lineage>
</organism>
<proteinExistence type="predicted"/>
<dbReference type="EMBL" id="CP111021">
    <property type="protein sequence ID" value="WAR16043.1"/>
    <property type="molecule type" value="Genomic_DNA"/>
</dbReference>
<keyword evidence="1" id="KW-1133">Transmembrane helix</keyword>
<reference evidence="2" key="1">
    <citation type="submission" date="2022-11" db="EMBL/GenBank/DDBJ databases">
        <title>Centuries of genome instability and evolution in soft-shell clam transmissible cancer (bioRxiv).</title>
        <authorList>
            <person name="Hart S.F.M."/>
            <person name="Yonemitsu M.A."/>
            <person name="Giersch R.M."/>
            <person name="Beal B.F."/>
            <person name="Arriagada G."/>
            <person name="Davis B.W."/>
            <person name="Ostrander E.A."/>
            <person name="Goff S.P."/>
            <person name="Metzger M.J."/>
        </authorList>
    </citation>
    <scope>NUCLEOTIDE SEQUENCE</scope>
    <source>
        <strain evidence="2">MELC-2E11</strain>
        <tissue evidence="2">Siphon/mantle</tissue>
    </source>
</reference>
<protein>
    <recommendedName>
        <fullName evidence="4">Transmembrane protein</fullName>
    </recommendedName>
</protein>
<name>A0ABY7F5S4_MYAAR</name>
<keyword evidence="1" id="KW-0472">Membrane</keyword>